<name>A0A1H6HLW2_MAGFU</name>
<proteinExistence type="predicted"/>
<keyword evidence="3" id="KW-1185">Reference proteome</keyword>
<reference evidence="3" key="1">
    <citation type="submission" date="2016-10" db="EMBL/GenBank/DDBJ databases">
        <authorList>
            <person name="Varghese N."/>
            <person name="Submissions S."/>
        </authorList>
    </citation>
    <scope>NUCLEOTIDE SEQUENCE [LARGE SCALE GENOMIC DNA]</scope>
    <source>
        <strain evidence="3">DSM 13234</strain>
    </source>
</reference>
<protein>
    <submittedName>
        <fullName evidence="2">Cobalt/nickel transport protein</fullName>
    </submittedName>
</protein>
<organism evidence="2 3">
    <name type="scientific">Magnetospirillum fulvum</name>
    <name type="common">Rhodospirillum fulvum</name>
    <dbReference type="NCBI Taxonomy" id="1082"/>
    <lineage>
        <taxon>Bacteria</taxon>
        <taxon>Pseudomonadati</taxon>
        <taxon>Pseudomonadota</taxon>
        <taxon>Alphaproteobacteria</taxon>
        <taxon>Rhodospirillales</taxon>
        <taxon>Rhodospirillaceae</taxon>
        <taxon>Magnetospirillum</taxon>
    </lineage>
</organism>
<dbReference type="Proteomes" id="UP000182983">
    <property type="component" value="Unassembled WGS sequence"/>
</dbReference>
<dbReference type="OrthoDB" id="9780723at2"/>
<gene>
    <name evidence="2" type="ORF">SAMN04244559_01679</name>
</gene>
<dbReference type="Pfam" id="PF10670">
    <property type="entry name" value="DUF4198"/>
    <property type="match status" value="1"/>
</dbReference>
<dbReference type="AlphaFoldDB" id="A0A1H6HLW2"/>
<dbReference type="EMBL" id="FNWO01000006">
    <property type="protein sequence ID" value="SEH34953.1"/>
    <property type="molecule type" value="Genomic_DNA"/>
</dbReference>
<feature type="chain" id="PRO_5010161986" evidence="1">
    <location>
        <begin position="26"/>
        <end position="260"/>
    </location>
</feature>
<dbReference type="InterPro" id="IPR019613">
    <property type="entry name" value="DUF4198"/>
</dbReference>
<dbReference type="RefSeq" id="WP_074767520.1">
    <property type="nucleotide sequence ID" value="NZ_FNWO01000006.1"/>
</dbReference>
<sequence>MSCYSRSIAASVALLASLVVAPSLARAHFQEIIPSVDIVPEQGDRTVTVGLVFTHPFEGGPVMEMGQPVQFGVLADGKKTDLKAALVKKPIEGKTAFEASYQIKAPGDYIFYVEPAPYWEPAEQKYIVHLSKVVVDFGSGEGWDRLVGLPVEIEPLVRPYGLWTGNQFRGIVRKNGKPVPFAEIEVEWVNDGSVKAPSDPFVTQIVKANAQGEFSYAMPRAGWWGFAALTEGDKPIKGPDGKPAKVEVGGLIWVKAVDMK</sequence>
<feature type="signal peptide" evidence="1">
    <location>
        <begin position="1"/>
        <end position="25"/>
    </location>
</feature>
<keyword evidence="1" id="KW-0732">Signal</keyword>
<accession>A0A1H6HLW2</accession>
<evidence type="ECO:0000256" key="1">
    <source>
        <dbReference type="SAM" id="SignalP"/>
    </source>
</evidence>
<evidence type="ECO:0000313" key="3">
    <source>
        <dbReference type="Proteomes" id="UP000182983"/>
    </source>
</evidence>
<evidence type="ECO:0000313" key="2">
    <source>
        <dbReference type="EMBL" id="SEH34953.1"/>
    </source>
</evidence>